<dbReference type="HOGENOM" id="CLU_011403_0_0_1"/>
<evidence type="ECO:0000256" key="7">
    <source>
        <dbReference type="RuleBase" id="RU361124"/>
    </source>
</evidence>
<dbReference type="GO" id="GO:0005634">
    <property type="term" value="C:nucleus"/>
    <property type="evidence" value="ECO:0007669"/>
    <property type="project" value="UniProtKB-SubCell"/>
</dbReference>
<keyword evidence="5 7" id="KW-0539">Nucleus</keyword>
<dbReference type="PANTHER" id="PTHR14898">
    <property type="entry name" value="ENHANCER OF POLYCOMB"/>
    <property type="match status" value="1"/>
</dbReference>
<feature type="compositionally biased region" description="Polar residues" evidence="8">
    <location>
        <begin position="730"/>
        <end position="739"/>
    </location>
</feature>
<comment type="similarity">
    <text evidence="2 7">Belongs to the enhancer of polycomb family.</text>
</comment>
<dbReference type="InterPro" id="IPR024943">
    <property type="entry name" value="Enhancer_polycomb"/>
</dbReference>
<comment type="function">
    <text evidence="6">Component of the NuA4 histone acetyltransferase complex which is involved in transcriptional activation of selected genes principally by acetylation of nucleosomal histone H4 and H2A. The NuA4 complex is also involved in DNA repair. Involved in gene silencing by neighboring heterochromatin, blockage of the silencing spreading along the chromosome, and required for cell cycle progression through G2/M.</text>
</comment>
<keyword evidence="11" id="KW-1185">Reference proteome</keyword>
<reference evidence="10 11" key="1">
    <citation type="submission" date="2014-06" db="EMBL/GenBank/DDBJ databases">
        <title>Evolutionary Origins and Diversification of the Mycorrhizal Mutualists.</title>
        <authorList>
            <consortium name="DOE Joint Genome Institute"/>
            <consortium name="Mycorrhizal Genomics Consortium"/>
            <person name="Kohler A."/>
            <person name="Kuo A."/>
            <person name="Nagy L.G."/>
            <person name="Floudas D."/>
            <person name="Copeland A."/>
            <person name="Barry K.W."/>
            <person name="Cichocki N."/>
            <person name="Veneault-Fourrey C."/>
            <person name="LaButti K."/>
            <person name="Lindquist E.A."/>
            <person name="Lipzen A."/>
            <person name="Lundell T."/>
            <person name="Morin E."/>
            <person name="Murat C."/>
            <person name="Riley R."/>
            <person name="Ohm R."/>
            <person name="Sun H."/>
            <person name="Tunlid A."/>
            <person name="Henrissat B."/>
            <person name="Grigoriev I.V."/>
            <person name="Hibbett D.S."/>
            <person name="Martin F."/>
        </authorList>
    </citation>
    <scope>NUCLEOTIDE SEQUENCE [LARGE SCALE GENOMIC DNA]</scope>
    <source>
        <strain evidence="10 11">FD-325 SS-3</strain>
    </source>
</reference>
<evidence type="ECO:0000256" key="6">
    <source>
        <dbReference type="ARBA" id="ARBA00025513"/>
    </source>
</evidence>
<evidence type="ECO:0000313" key="11">
    <source>
        <dbReference type="Proteomes" id="UP000053263"/>
    </source>
</evidence>
<protein>
    <recommendedName>
        <fullName evidence="7">Enhancer of polycomb-like protein</fullName>
    </recommendedName>
</protein>
<dbReference type="OrthoDB" id="435275at2759"/>
<sequence>MPRIHNMGTSTLRNRNRVTTKTILRVVKGDIDADPLVIEEDEERARVISTAGVDIEDANEHHLQAVLSAAVQRHHSTQRATRGAAAAAESTATKPAAAFIPIPDHAGLAENYEELYPPGVWRDHETYVRTSETVDECTADALNGPFTYYMDERDNDWLAKNNEEARGEGTSAQGAVSSGGTTTRSGAGSRSSKAKGKEPEAAQPSVISEDEFELVMGIFEKITHEKTEYLHMSLEQGMPFPPFSDYQDVFAYPLSPALFAGYIVPSWINPGPQLLRIARTIYPYWRERRIERGGHQIIPVLNFDETDLPNESYVCFRRREGKSARKTRASHAVASDKLMRLQREFTAAMDLTQTITHREKIKKNVFDQHQTVWEKRASLVDLKRKFPSLGTKEDDELLQDKERAPKRQKNESSARITALKLRTRDDSATHPHTEYLVRPKEKLAAIQSQIEKDLQKQKERDNHWEDRIENGYQQLPAPYAARHFKFIPPPGAPSSSLFGKDDDDENVKPRALRIRIGRCGRPWLDRRPVDNHRSTTASFAEGVALRRALRSQSPELTEADKAERAWRLESQFKFDTDDCPPVGPEGPDEHDRVLIDDYAYQHIAQTMTLITDDDHRLLVTDPTLVVSTSDGRQQSIVPIRQPPHIRAMPSRGSLTVATPAQQHNAMSLSVPMHNGQAISVMKKMQQSNALPHMRISSNGGMRPPSAPSASSSVPGMPMSSIIHMSPPATPSQQPNGQHETGSDTKPHVQNGVAPDSSSTPDGSPTRPKSQQQQQPIAVPNGYHIPAVNGFPPATPYHHGQPPALSVQQMQSIKSAFATMPPGTDVNAFNLANARQAIPAAYLNGMPNGNHVNGNYNNNMKLPASRQLSQWTPGGMTNGSMSPSPNMGHAAVPPARTPSANGMRRVPSQHLGQGPHPMSPHLQHSPPTMQGQPHSSPPRPMASPSLQHQQAVGASQGGY</sequence>
<dbReference type="AlphaFoldDB" id="A0A0C9SRL2"/>
<feature type="compositionally biased region" description="Polar residues" evidence="8">
    <location>
        <begin position="943"/>
        <end position="952"/>
    </location>
</feature>
<feature type="region of interest" description="Disordered" evidence="8">
    <location>
        <begin position="164"/>
        <end position="206"/>
    </location>
</feature>
<feature type="region of interest" description="Disordered" evidence="8">
    <location>
        <begin position="693"/>
        <end position="805"/>
    </location>
</feature>
<organism evidence="10 11">
    <name type="scientific">Plicaturopsis crispa FD-325 SS-3</name>
    <dbReference type="NCBI Taxonomy" id="944288"/>
    <lineage>
        <taxon>Eukaryota</taxon>
        <taxon>Fungi</taxon>
        <taxon>Dikarya</taxon>
        <taxon>Basidiomycota</taxon>
        <taxon>Agaricomycotina</taxon>
        <taxon>Agaricomycetes</taxon>
        <taxon>Agaricomycetidae</taxon>
        <taxon>Amylocorticiales</taxon>
        <taxon>Amylocorticiaceae</taxon>
        <taxon>Plicatura</taxon>
        <taxon>Plicaturopsis crispa</taxon>
    </lineage>
</organism>
<evidence type="ECO:0000256" key="2">
    <source>
        <dbReference type="ARBA" id="ARBA00008035"/>
    </source>
</evidence>
<keyword evidence="3 7" id="KW-0805">Transcription regulation</keyword>
<dbReference type="GO" id="GO:0006357">
    <property type="term" value="P:regulation of transcription by RNA polymerase II"/>
    <property type="evidence" value="ECO:0007669"/>
    <property type="project" value="InterPro"/>
</dbReference>
<evidence type="ECO:0000256" key="8">
    <source>
        <dbReference type="SAM" id="MobiDB-lite"/>
    </source>
</evidence>
<feature type="compositionally biased region" description="Low complexity" evidence="8">
    <location>
        <begin position="699"/>
        <end position="720"/>
    </location>
</feature>
<evidence type="ECO:0000313" key="10">
    <source>
        <dbReference type="EMBL" id="KII84772.1"/>
    </source>
</evidence>
<evidence type="ECO:0000256" key="3">
    <source>
        <dbReference type="ARBA" id="ARBA00023015"/>
    </source>
</evidence>
<proteinExistence type="inferred from homology"/>
<keyword evidence="4 7" id="KW-0804">Transcription</keyword>
<dbReference type="GO" id="GO:0035267">
    <property type="term" value="C:NuA4 histone acetyltransferase complex"/>
    <property type="evidence" value="ECO:0007669"/>
    <property type="project" value="InterPro"/>
</dbReference>
<dbReference type="InterPro" id="IPR019542">
    <property type="entry name" value="Enhancer_polycomb-like_N"/>
</dbReference>
<accession>A0A0C9SRL2</accession>
<feature type="compositionally biased region" description="Low complexity" evidence="8">
    <location>
        <begin position="754"/>
        <end position="767"/>
    </location>
</feature>
<feature type="compositionally biased region" description="Polar residues" evidence="8">
    <location>
        <begin position="924"/>
        <end position="933"/>
    </location>
</feature>
<gene>
    <name evidence="10" type="ORF">PLICRDRAFT_57292</name>
</gene>
<evidence type="ECO:0000259" key="9">
    <source>
        <dbReference type="Pfam" id="PF10513"/>
    </source>
</evidence>
<feature type="domain" description="Enhancer of polycomb-like N-terminal" evidence="9">
    <location>
        <begin position="15"/>
        <end position="221"/>
    </location>
</feature>
<comment type="subcellular location">
    <subcellularLocation>
        <location evidence="1 7">Nucleus</location>
    </subcellularLocation>
</comment>
<dbReference type="EMBL" id="KN832569">
    <property type="protein sequence ID" value="KII84772.1"/>
    <property type="molecule type" value="Genomic_DNA"/>
</dbReference>
<feature type="compositionally biased region" description="Low complexity" evidence="8">
    <location>
        <begin position="174"/>
        <end position="191"/>
    </location>
</feature>
<feature type="region of interest" description="Disordered" evidence="8">
    <location>
        <begin position="867"/>
        <end position="958"/>
    </location>
</feature>
<evidence type="ECO:0000256" key="4">
    <source>
        <dbReference type="ARBA" id="ARBA00023163"/>
    </source>
</evidence>
<dbReference type="Pfam" id="PF10513">
    <property type="entry name" value="EPL1"/>
    <property type="match status" value="1"/>
</dbReference>
<dbReference type="Proteomes" id="UP000053263">
    <property type="component" value="Unassembled WGS sequence"/>
</dbReference>
<evidence type="ECO:0000256" key="5">
    <source>
        <dbReference type="ARBA" id="ARBA00023242"/>
    </source>
</evidence>
<evidence type="ECO:0000256" key="1">
    <source>
        <dbReference type="ARBA" id="ARBA00004123"/>
    </source>
</evidence>
<name>A0A0C9SRL2_PLICR</name>